<keyword evidence="3" id="KW-1185">Reference proteome</keyword>
<organism evidence="2 3">
    <name type="scientific">Methanolobus zinderi</name>
    <dbReference type="NCBI Taxonomy" id="536044"/>
    <lineage>
        <taxon>Archaea</taxon>
        <taxon>Methanobacteriati</taxon>
        <taxon>Methanobacteriota</taxon>
        <taxon>Stenosarchaea group</taxon>
        <taxon>Methanomicrobia</taxon>
        <taxon>Methanosarcinales</taxon>
        <taxon>Methanosarcinaceae</taxon>
        <taxon>Methanolobus</taxon>
    </lineage>
</organism>
<evidence type="ECO:0000256" key="1">
    <source>
        <dbReference type="SAM" id="Phobius"/>
    </source>
</evidence>
<protein>
    <submittedName>
        <fullName evidence="2">Uncharacterized protein</fullName>
    </submittedName>
</protein>
<keyword evidence="1" id="KW-1133">Transmembrane helix</keyword>
<keyword evidence="1" id="KW-0812">Transmembrane</keyword>
<dbReference type="RefSeq" id="WP_176965958.1">
    <property type="nucleotide sequence ID" value="NZ_CP058215.1"/>
</dbReference>
<dbReference type="KEGG" id="mzi:HWN40_12020"/>
<sequence>MSIIDDNRWSIAGIMLFILGATIALAGFFLSRGDHLLLIVFVSLVPLMASVRLLSRYNLALLKLLAGVSLTIALFSQAYIIESQYSAALGFVMFLTSAAEYRKDSVSTE</sequence>
<feature type="transmembrane region" description="Helical" evidence="1">
    <location>
        <begin position="12"/>
        <end position="30"/>
    </location>
</feature>
<dbReference type="GeneID" id="55822413"/>
<dbReference type="OrthoDB" id="383177at2157"/>
<gene>
    <name evidence="2" type="ORF">HWN40_12020</name>
</gene>
<keyword evidence="1" id="KW-0472">Membrane</keyword>
<feature type="transmembrane region" description="Helical" evidence="1">
    <location>
        <begin position="61"/>
        <end position="79"/>
    </location>
</feature>
<feature type="transmembrane region" description="Helical" evidence="1">
    <location>
        <begin position="36"/>
        <end position="54"/>
    </location>
</feature>
<dbReference type="Proteomes" id="UP000509594">
    <property type="component" value="Chromosome"/>
</dbReference>
<name>A0A7D5I639_9EURY</name>
<evidence type="ECO:0000313" key="3">
    <source>
        <dbReference type="Proteomes" id="UP000509594"/>
    </source>
</evidence>
<evidence type="ECO:0000313" key="2">
    <source>
        <dbReference type="EMBL" id="QLC50903.1"/>
    </source>
</evidence>
<proteinExistence type="predicted"/>
<dbReference type="EMBL" id="CP058215">
    <property type="protein sequence ID" value="QLC50903.1"/>
    <property type="molecule type" value="Genomic_DNA"/>
</dbReference>
<reference evidence="2 3" key="1">
    <citation type="submission" date="2020-06" db="EMBL/GenBank/DDBJ databases">
        <title>Methanolobus halotolerans sp. nov., isolated from a saline lake Tus in Siberia.</title>
        <authorList>
            <person name="Shen Y."/>
            <person name="Chen S.-C."/>
            <person name="Lai M.-C."/>
            <person name="Huang H.-H."/>
            <person name="Chiu H.-H."/>
            <person name="Tang S.-L."/>
            <person name="Rogozin D.Y."/>
            <person name="Degermendzhy A.G."/>
        </authorList>
    </citation>
    <scope>NUCLEOTIDE SEQUENCE [LARGE SCALE GENOMIC DNA]</scope>
    <source>
        <strain evidence="2 3">DSM 21339</strain>
    </source>
</reference>
<accession>A0A7D5I639</accession>
<dbReference type="AlphaFoldDB" id="A0A7D5I639"/>